<protein>
    <submittedName>
        <fullName evidence="1">Uncharacterized protein</fullName>
    </submittedName>
</protein>
<keyword evidence="2" id="KW-1185">Reference proteome</keyword>
<proteinExistence type="predicted"/>
<evidence type="ECO:0000313" key="2">
    <source>
        <dbReference type="Proteomes" id="UP000200980"/>
    </source>
</evidence>
<gene>
    <name evidence="1" type="ORF">AL01_03175</name>
</gene>
<sequence length="189" mass="21700">MRDRLIKKKIEPNSTDILDYPQYVRVLEYTDKKTNVRFMECEESFKKSARFRALNKKLQSYLIENYKASISGVNIEGGDLRKGDFLMFSSCQPHACVTNVHTDIFDKDGNMVSVILYQYPSDAEGGAAGQAFADVLRGKHSINYYPLEAWIFIRKGYETPGLRSFIEDAVPYFRQNSQTTILDVHDISD</sequence>
<dbReference type="EMBL" id="JATM01000001">
    <property type="protein sequence ID" value="OOL19952.1"/>
    <property type="molecule type" value="Genomic_DNA"/>
</dbReference>
<accession>A0A1S8GSC2</accession>
<dbReference type="Proteomes" id="UP000200980">
    <property type="component" value="Unassembled WGS sequence"/>
</dbReference>
<name>A0A1S8GSC2_9PROT</name>
<reference evidence="1 2" key="1">
    <citation type="journal article" date="2016" name="PLoS ONE">
        <title>Whole-Genome Sequence Analysis of Bombella intestini LMG 28161T, a Novel Acetic Acid Bacterium Isolated from the Crop of a Red-Tailed Bumble Bee, Bombus lapidarius.</title>
        <authorList>
            <person name="Li L."/>
            <person name="Illeghems K."/>
            <person name="Van Kerrebroeck S."/>
            <person name="Borremans W."/>
            <person name="Cleenwerck I."/>
            <person name="Smagghe G."/>
            <person name="De Vuyst L."/>
            <person name="Vandamme P."/>
        </authorList>
    </citation>
    <scope>NUCLEOTIDE SEQUENCE [LARGE SCALE GENOMIC DNA]</scope>
    <source>
        <strain evidence="1 2">R-52487</strain>
    </source>
</reference>
<evidence type="ECO:0000313" key="1">
    <source>
        <dbReference type="EMBL" id="OOL19952.1"/>
    </source>
</evidence>
<comment type="caution">
    <text evidence="1">The sequence shown here is derived from an EMBL/GenBank/DDBJ whole genome shotgun (WGS) entry which is preliminary data.</text>
</comment>
<dbReference type="AlphaFoldDB" id="A0A1S8GSC2"/>
<organism evidence="1 2">
    <name type="scientific">Bombella intestini</name>
    <dbReference type="NCBI Taxonomy" id="1539051"/>
    <lineage>
        <taxon>Bacteria</taxon>
        <taxon>Pseudomonadati</taxon>
        <taxon>Pseudomonadota</taxon>
        <taxon>Alphaproteobacteria</taxon>
        <taxon>Acetobacterales</taxon>
        <taxon>Acetobacteraceae</taxon>
        <taxon>Bombella</taxon>
    </lineage>
</organism>